<dbReference type="EMBL" id="JAJAGO010000015">
    <property type="protein sequence ID" value="MCT2593734.1"/>
    <property type="molecule type" value="Genomic_DNA"/>
</dbReference>
<evidence type="ECO:0000256" key="1">
    <source>
        <dbReference type="SAM" id="MobiDB-lite"/>
    </source>
</evidence>
<evidence type="ECO:0000313" key="3">
    <source>
        <dbReference type="EMBL" id="MCT2593734.1"/>
    </source>
</evidence>
<gene>
    <name evidence="2" type="ORF">LHJ74_24325</name>
    <name evidence="3" type="ORF">LHJ74_28160</name>
</gene>
<feature type="region of interest" description="Disordered" evidence="1">
    <location>
        <begin position="32"/>
        <end position="60"/>
    </location>
</feature>
<accession>A0ABT2K278</accession>
<protein>
    <recommendedName>
        <fullName evidence="5">GNAT family N-acetyltransferase</fullName>
    </recommendedName>
</protein>
<dbReference type="RefSeq" id="WP_260220351.1">
    <property type="nucleotide sequence ID" value="NZ_JAJAGO010000012.1"/>
</dbReference>
<evidence type="ECO:0000313" key="4">
    <source>
        <dbReference type="Proteomes" id="UP001156389"/>
    </source>
</evidence>
<reference evidence="3 4" key="1">
    <citation type="submission" date="2021-10" db="EMBL/GenBank/DDBJ databases">
        <title>Streptomyces gossypii sp. nov., isolated from soil collected from cotton field.</title>
        <authorList>
            <person name="Ge X."/>
            <person name="Chen X."/>
            <person name="Liu W."/>
        </authorList>
    </citation>
    <scope>NUCLEOTIDE SEQUENCE [LARGE SCALE GENOMIC DNA]</scope>
    <source>
        <strain evidence="3 4">N2-109</strain>
    </source>
</reference>
<sequence>MATEPTARTVRAARIRDAEGVIDALTEGFERCGIAPPPARPESTVWRSDDDEDPPRVMVGPVDLDTVRTLAGILLAQAEERRRRP</sequence>
<dbReference type="Proteomes" id="UP001156389">
    <property type="component" value="Unassembled WGS sequence"/>
</dbReference>
<evidence type="ECO:0000313" key="2">
    <source>
        <dbReference type="EMBL" id="MCT2593001.1"/>
    </source>
</evidence>
<evidence type="ECO:0008006" key="5">
    <source>
        <dbReference type="Google" id="ProtNLM"/>
    </source>
</evidence>
<comment type="caution">
    <text evidence="3">The sequence shown here is derived from an EMBL/GenBank/DDBJ whole genome shotgun (WGS) entry which is preliminary data.</text>
</comment>
<name>A0ABT2K278_9ACTN</name>
<dbReference type="EMBL" id="JAJAGO010000012">
    <property type="protein sequence ID" value="MCT2593001.1"/>
    <property type="molecule type" value="Genomic_DNA"/>
</dbReference>
<proteinExistence type="predicted"/>
<organism evidence="3 4">
    <name type="scientific">Streptomyces gossypii</name>
    <dbReference type="NCBI Taxonomy" id="2883101"/>
    <lineage>
        <taxon>Bacteria</taxon>
        <taxon>Bacillati</taxon>
        <taxon>Actinomycetota</taxon>
        <taxon>Actinomycetes</taxon>
        <taxon>Kitasatosporales</taxon>
        <taxon>Streptomycetaceae</taxon>
        <taxon>Streptomyces</taxon>
    </lineage>
</organism>
<keyword evidence="4" id="KW-1185">Reference proteome</keyword>